<evidence type="ECO:0000313" key="3">
    <source>
        <dbReference type="Proteomes" id="UP001597227"/>
    </source>
</evidence>
<dbReference type="Pfam" id="PF06961">
    <property type="entry name" value="DUF1294"/>
    <property type="match status" value="1"/>
</dbReference>
<dbReference type="InterPro" id="IPR010718">
    <property type="entry name" value="DUF1294"/>
</dbReference>
<sequence length="89" mass="10340">MSYILFIYVILNIYGFLLMYNDKNRARNNKWRISEKHIWIVAIVGGALGATLGMKQFRHKTKHKQFVILLPVLTVVTIALYAYILVNLS</sequence>
<dbReference type="RefSeq" id="WP_388039056.1">
    <property type="nucleotide sequence ID" value="NZ_JBHUEK010000021.1"/>
</dbReference>
<name>A0ABW4MRF3_9BACI</name>
<accession>A0ABW4MRF3</accession>
<gene>
    <name evidence="2" type="ORF">ACFSFW_13525</name>
</gene>
<dbReference type="EMBL" id="JBHUEK010000021">
    <property type="protein sequence ID" value="MFD1779679.1"/>
    <property type="molecule type" value="Genomic_DNA"/>
</dbReference>
<evidence type="ECO:0000313" key="2">
    <source>
        <dbReference type="EMBL" id="MFD1779679.1"/>
    </source>
</evidence>
<dbReference type="Proteomes" id="UP001597227">
    <property type="component" value="Unassembled WGS sequence"/>
</dbReference>
<dbReference type="InterPro" id="IPR012156">
    <property type="entry name" value="Cold_shock_CspA"/>
</dbReference>
<keyword evidence="1" id="KW-0472">Membrane</keyword>
<protein>
    <submittedName>
        <fullName evidence="2">DUF1294 domain-containing protein</fullName>
    </submittedName>
</protein>
<keyword evidence="1" id="KW-1133">Transmembrane helix</keyword>
<reference evidence="3" key="1">
    <citation type="journal article" date="2019" name="Int. J. Syst. Evol. Microbiol.">
        <title>The Global Catalogue of Microorganisms (GCM) 10K type strain sequencing project: providing services to taxonomists for standard genome sequencing and annotation.</title>
        <authorList>
            <consortium name="The Broad Institute Genomics Platform"/>
            <consortium name="The Broad Institute Genome Sequencing Center for Infectious Disease"/>
            <person name="Wu L."/>
            <person name="Ma J."/>
        </authorList>
    </citation>
    <scope>NUCLEOTIDE SEQUENCE [LARGE SCALE GENOMIC DNA]</scope>
    <source>
        <strain evidence="3">CCUG 15531</strain>
    </source>
</reference>
<dbReference type="PIRSF" id="PIRSF002599">
    <property type="entry name" value="Cold_shock_A"/>
    <property type="match status" value="1"/>
</dbReference>
<comment type="caution">
    <text evidence="2">The sequence shown here is derived from an EMBL/GenBank/DDBJ whole genome shotgun (WGS) entry which is preliminary data.</text>
</comment>
<keyword evidence="1" id="KW-0812">Transmembrane</keyword>
<feature type="transmembrane region" description="Helical" evidence="1">
    <location>
        <begin position="5"/>
        <end position="21"/>
    </location>
</feature>
<evidence type="ECO:0000256" key="1">
    <source>
        <dbReference type="SAM" id="Phobius"/>
    </source>
</evidence>
<keyword evidence="3" id="KW-1185">Reference proteome</keyword>
<proteinExistence type="predicted"/>
<feature type="transmembrane region" description="Helical" evidence="1">
    <location>
        <begin position="66"/>
        <end position="86"/>
    </location>
</feature>
<organism evidence="2 3">
    <name type="scientific">Fredinandcohnia salidurans</name>
    <dbReference type="NCBI Taxonomy" id="2595041"/>
    <lineage>
        <taxon>Bacteria</taxon>
        <taxon>Bacillati</taxon>
        <taxon>Bacillota</taxon>
        <taxon>Bacilli</taxon>
        <taxon>Bacillales</taxon>
        <taxon>Bacillaceae</taxon>
        <taxon>Fredinandcohnia</taxon>
    </lineage>
</organism>